<feature type="region of interest" description="Disordered" evidence="1">
    <location>
        <begin position="350"/>
        <end position="369"/>
    </location>
</feature>
<evidence type="ECO:0000259" key="2">
    <source>
        <dbReference type="Pfam" id="PF12773"/>
    </source>
</evidence>
<dbReference type="Gene3D" id="3.30.420.40">
    <property type="match status" value="2"/>
</dbReference>
<gene>
    <name evidence="3" type="ORF">Pla108_13210</name>
</gene>
<dbReference type="Gene3D" id="3.30.1490.300">
    <property type="match status" value="1"/>
</dbReference>
<organism evidence="3 4">
    <name type="scientific">Botrimarina colliarenosi</name>
    <dbReference type="NCBI Taxonomy" id="2528001"/>
    <lineage>
        <taxon>Bacteria</taxon>
        <taxon>Pseudomonadati</taxon>
        <taxon>Planctomycetota</taxon>
        <taxon>Planctomycetia</taxon>
        <taxon>Pirellulales</taxon>
        <taxon>Lacipirellulaceae</taxon>
        <taxon>Botrimarina</taxon>
    </lineage>
</organism>
<protein>
    <submittedName>
        <fullName evidence="3">Competence protein A</fullName>
    </submittedName>
</protein>
<proteinExistence type="predicted"/>
<dbReference type="InterPro" id="IPR025874">
    <property type="entry name" value="DZR"/>
</dbReference>
<dbReference type="InterPro" id="IPR050696">
    <property type="entry name" value="FtsA/MreB"/>
</dbReference>
<evidence type="ECO:0000313" key="3">
    <source>
        <dbReference type="EMBL" id="TWU00372.1"/>
    </source>
</evidence>
<reference evidence="3 4" key="1">
    <citation type="submission" date="2019-02" db="EMBL/GenBank/DDBJ databases">
        <title>Deep-cultivation of Planctomycetes and their phenomic and genomic characterization uncovers novel biology.</title>
        <authorList>
            <person name="Wiegand S."/>
            <person name="Jogler M."/>
            <person name="Boedeker C."/>
            <person name="Pinto D."/>
            <person name="Vollmers J."/>
            <person name="Rivas-Marin E."/>
            <person name="Kohn T."/>
            <person name="Peeters S.H."/>
            <person name="Heuer A."/>
            <person name="Rast P."/>
            <person name="Oberbeckmann S."/>
            <person name="Bunk B."/>
            <person name="Jeske O."/>
            <person name="Meyerdierks A."/>
            <person name="Storesund J.E."/>
            <person name="Kallscheuer N."/>
            <person name="Luecker S."/>
            <person name="Lage O.M."/>
            <person name="Pohl T."/>
            <person name="Merkel B.J."/>
            <person name="Hornburger P."/>
            <person name="Mueller R.-W."/>
            <person name="Bruemmer F."/>
            <person name="Labrenz M."/>
            <person name="Spormann A.M."/>
            <person name="Op Den Camp H."/>
            <person name="Overmann J."/>
            <person name="Amann R."/>
            <person name="Jetten M.S.M."/>
            <person name="Mascher T."/>
            <person name="Medema M.H."/>
            <person name="Devos D.P."/>
            <person name="Kaster A.-K."/>
            <person name="Ovreas L."/>
            <person name="Rohde M."/>
            <person name="Galperin M.Y."/>
            <person name="Jogler C."/>
        </authorList>
    </citation>
    <scope>NUCLEOTIDE SEQUENCE [LARGE SCALE GENOMIC DNA]</scope>
    <source>
        <strain evidence="3 4">Pla108</strain>
    </source>
</reference>
<feature type="compositionally biased region" description="Pro residues" evidence="1">
    <location>
        <begin position="360"/>
        <end position="369"/>
    </location>
</feature>
<name>A0A5C6AMY8_9BACT</name>
<dbReference type="SUPFAM" id="SSF53067">
    <property type="entry name" value="Actin-like ATPase domain"/>
    <property type="match status" value="1"/>
</dbReference>
<keyword evidence="4" id="KW-1185">Reference proteome</keyword>
<accession>A0A5C6AMY8</accession>
<dbReference type="AlphaFoldDB" id="A0A5C6AMY8"/>
<dbReference type="RefSeq" id="WP_146444053.1">
    <property type="nucleotide sequence ID" value="NZ_SJPR01000001.1"/>
</dbReference>
<dbReference type="Pfam" id="PF11104">
    <property type="entry name" value="PilM_2"/>
    <property type="match status" value="1"/>
</dbReference>
<dbReference type="OrthoDB" id="262533at2"/>
<dbReference type="Proteomes" id="UP000317421">
    <property type="component" value="Unassembled WGS sequence"/>
</dbReference>
<dbReference type="PANTHER" id="PTHR32432:SF3">
    <property type="entry name" value="ETHANOLAMINE UTILIZATION PROTEIN EUTJ"/>
    <property type="match status" value="1"/>
</dbReference>
<dbReference type="Pfam" id="PF12773">
    <property type="entry name" value="DZR"/>
    <property type="match status" value="1"/>
</dbReference>
<evidence type="ECO:0000313" key="4">
    <source>
        <dbReference type="Proteomes" id="UP000317421"/>
    </source>
</evidence>
<evidence type="ECO:0000256" key="1">
    <source>
        <dbReference type="SAM" id="MobiDB-lite"/>
    </source>
</evidence>
<sequence length="731" mass="78223">MKPSHLDYDASSPGGETLAFPARHNGSDTVRISGGSLACPACDTPSTADSKFCGGCGVRLWEPCVTCGEINPVGKAFCGDCGADLDTTLSAVREAAERAVVDAISLNAEGWVLRALETLAAVEIPAPEHTRLAPLVSRVADLTAEYKTRRETAIQEADHVQQSAQTLLQAGDHAAALVEIEKIPASLRSAKLTAMHAQAVAAVDETRRLRAEIKQRIASKRLDGLLPLVQRLVVLEPSDDQIGKLLNQLLDRQQKSDGDLAQRLMAKAAAALQANDYPTAAKALQSMPAVLPDQLKEPLAALQEPVWLARQLAKAPYADRITTQLAARFAKQQPTDERLAKTVAQLQQRRQEWQADARQPPRPWAKPPATPAFGLAVELATPPAALNAAARAEKASASQFWGAYGLALQALGAAPLSVDLTPRTGNSWSKRLNFSIGRKRSAPAWGLDIGSQAIKAVGLSAAAEGEPPAVVRAIVREFEPDQEASAVSALAGELGLKGAAVVVGMPPIQTLGRFFELPAPEGKRAKFDGAVQFEAQSRIPLKPEESVIDYVDRPVVEAGDRTGVDRRYVALLAAKRIDAQHRRQLAELCGASSLTLGSPALLLPIVAPTDPETVTALVDVGHTVTVVSVHDRGCVWFRALYGGAADFDRAIAKGLATDNKTASNLRRQLHRAPRPHLVDEAMAPALEEFTRRLLLAIDSFQKEIGRPIERLQLCGGGAESYGLVRYLRTGQ</sequence>
<dbReference type="InterPro" id="IPR005883">
    <property type="entry name" value="PilM"/>
</dbReference>
<comment type="caution">
    <text evidence="3">The sequence shown here is derived from an EMBL/GenBank/DDBJ whole genome shotgun (WGS) entry which is preliminary data.</text>
</comment>
<dbReference type="PANTHER" id="PTHR32432">
    <property type="entry name" value="CELL DIVISION PROTEIN FTSA-RELATED"/>
    <property type="match status" value="1"/>
</dbReference>
<feature type="domain" description="DZANK-type" evidence="2">
    <location>
        <begin position="39"/>
        <end position="82"/>
    </location>
</feature>
<dbReference type="InterPro" id="IPR043129">
    <property type="entry name" value="ATPase_NBD"/>
</dbReference>
<dbReference type="EMBL" id="SJPR01000001">
    <property type="protein sequence ID" value="TWU00372.1"/>
    <property type="molecule type" value="Genomic_DNA"/>
</dbReference>